<evidence type="ECO:0000256" key="2">
    <source>
        <dbReference type="SAM" id="SignalP"/>
    </source>
</evidence>
<dbReference type="AlphaFoldDB" id="K0SIS4"/>
<evidence type="ECO:0000256" key="1">
    <source>
        <dbReference type="SAM" id="MobiDB-lite"/>
    </source>
</evidence>
<evidence type="ECO:0000313" key="4">
    <source>
        <dbReference type="Proteomes" id="UP000266841"/>
    </source>
</evidence>
<accession>K0SIS4</accession>
<feature type="signal peptide" evidence="2">
    <location>
        <begin position="1"/>
        <end position="17"/>
    </location>
</feature>
<organism evidence="3 4">
    <name type="scientific">Thalassiosira oceanica</name>
    <name type="common">Marine diatom</name>
    <dbReference type="NCBI Taxonomy" id="159749"/>
    <lineage>
        <taxon>Eukaryota</taxon>
        <taxon>Sar</taxon>
        <taxon>Stramenopiles</taxon>
        <taxon>Ochrophyta</taxon>
        <taxon>Bacillariophyta</taxon>
        <taxon>Coscinodiscophyceae</taxon>
        <taxon>Thalassiosirophycidae</taxon>
        <taxon>Thalassiosirales</taxon>
        <taxon>Thalassiosiraceae</taxon>
        <taxon>Thalassiosira</taxon>
    </lineage>
</organism>
<dbReference type="EMBL" id="AGNL01020567">
    <property type="protein sequence ID" value="EJK60931.1"/>
    <property type="molecule type" value="Genomic_DNA"/>
</dbReference>
<gene>
    <name evidence="3" type="ORF">THAOC_18649</name>
</gene>
<protein>
    <recommendedName>
        <fullName evidence="5">RxLR effector protein</fullName>
    </recommendedName>
</protein>
<feature type="chain" id="PRO_5003841163" description="RxLR effector protein" evidence="2">
    <location>
        <begin position="18"/>
        <end position="65"/>
    </location>
</feature>
<name>K0SIS4_THAOC</name>
<proteinExistence type="predicted"/>
<evidence type="ECO:0008006" key="5">
    <source>
        <dbReference type="Google" id="ProtNLM"/>
    </source>
</evidence>
<keyword evidence="4" id="KW-1185">Reference proteome</keyword>
<comment type="caution">
    <text evidence="3">The sequence shown here is derived from an EMBL/GenBank/DDBJ whole genome shotgun (WGS) entry which is preliminary data.</text>
</comment>
<evidence type="ECO:0000313" key="3">
    <source>
        <dbReference type="EMBL" id="EJK60931.1"/>
    </source>
</evidence>
<dbReference type="Proteomes" id="UP000266841">
    <property type="component" value="Unassembled WGS sequence"/>
</dbReference>
<keyword evidence="2" id="KW-0732">Signal</keyword>
<feature type="region of interest" description="Disordered" evidence="1">
    <location>
        <begin position="19"/>
        <end position="65"/>
    </location>
</feature>
<feature type="non-terminal residue" evidence="3">
    <location>
        <position position="65"/>
    </location>
</feature>
<reference evidence="3 4" key="1">
    <citation type="journal article" date="2012" name="Genome Biol.">
        <title>Genome and low-iron response of an oceanic diatom adapted to chronic iron limitation.</title>
        <authorList>
            <person name="Lommer M."/>
            <person name="Specht M."/>
            <person name="Roy A.S."/>
            <person name="Kraemer L."/>
            <person name="Andreson R."/>
            <person name="Gutowska M.A."/>
            <person name="Wolf J."/>
            <person name="Bergner S.V."/>
            <person name="Schilhabel M.B."/>
            <person name="Klostermeier U.C."/>
            <person name="Beiko R.G."/>
            <person name="Rosenstiel P."/>
            <person name="Hippler M."/>
            <person name="Laroche J."/>
        </authorList>
    </citation>
    <scope>NUCLEOTIDE SEQUENCE [LARGE SCALE GENOMIC DNA]</scope>
    <source>
        <strain evidence="3 4">CCMP1005</strain>
    </source>
</reference>
<sequence length="65" mass="6597">MKLLAALLALSAPAAHAFSAPAKAEPMPQTNTDASGAQIDPLLIRAARGEEDRSASPSGLDEAGR</sequence>